<keyword evidence="1" id="KW-0812">Transmembrane</keyword>
<organism evidence="2 3">
    <name type="scientific">Cupriavidus basilensis</name>
    <dbReference type="NCBI Taxonomy" id="68895"/>
    <lineage>
        <taxon>Bacteria</taxon>
        <taxon>Pseudomonadati</taxon>
        <taxon>Pseudomonadota</taxon>
        <taxon>Betaproteobacteria</taxon>
        <taxon>Burkholderiales</taxon>
        <taxon>Burkholderiaceae</taxon>
        <taxon>Cupriavidus</taxon>
    </lineage>
</organism>
<dbReference type="InterPro" id="IPR001036">
    <property type="entry name" value="Acrflvin-R"/>
</dbReference>
<evidence type="ECO:0000313" key="3">
    <source>
        <dbReference type="Proteomes" id="UP001216674"/>
    </source>
</evidence>
<feature type="transmembrane region" description="Helical" evidence="1">
    <location>
        <begin position="880"/>
        <end position="900"/>
    </location>
</feature>
<feature type="transmembrane region" description="Helical" evidence="1">
    <location>
        <begin position="462"/>
        <end position="485"/>
    </location>
</feature>
<protein>
    <submittedName>
        <fullName evidence="2">Efflux RND transporter permease subunit</fullName>
    </submittedName>
</protein>
<dbReference type="Gene3D" id="3.30.70.1430">
    <property type="entry name" value="Multidrug efflux transporter AcrB pore domain"/>
    <property type="match status" value="2"/>
</dbReference>
<dbReference type="Gene3D" id="3.30.70.1440">
    <property type="entry name" value="Multidrug efflux transporter AcrB pore domain"/>
    <property type="match status" value="1"/>
</dbReference>
<dbReference type="EMBL" id="JARJLM010000099">
    <property type="protein sequence ID" value="MDF3832464.1"/>
    <property type="molecule type" value="Genomic_DNA"/>
</dbReference>
<dbReference type="SUPFAM" id="SSF82866">
    <property type="entry name" value="Multidrug efflux transporter AcrB transmembrane domain"/>
    <property type="match status" value="2"/>
</dbReference>
<feature type="transmembrane region" description="Helical" evidence="1">
    <location>
        <begin position="854"/>
        <end position="873"/>
    </location>
</feature>
<dbReference type="Proteomes" id="UP001216674">
    <property type="component" value="Unassembled WGS sequence"/>
</dbReference>
<dbReference type="Gene3D" id="3.30.70.1320">
    <property type="entry name" value="Multidrug efflux transporter AcrB pore domain like"/>
    <property type="match status" value="1"/>
</dbReference>
<dbReference type="Gene3D" id="3.30.2090.10">
    <property type="entry name" value="Multidrug efflux transporter AcrB TolC docking domain, DN and DC subdomains"/>
    <property type="match status" value="2"/>
</dbReference>
<name>A0ABT6AJ34_9BURK</name>
<dbReference type="SUPFAM" id="SSF82693">
    <property type="entry name" value="Multidrug efflux transporter AcrB pore domain, PN1, PN2, PC1 and PC2 subdomains"/>
    <property type="match status" value="4"/>
</dbReference>
<evidence type="ECO:0000313" key="2">
    <source>
        <dbReference type="EMBL" id="MDF3832464.1"/>
    </source>
</evidence>
<dbReference type="PANTHER" id="PTHR32063:SF21">
    <property type="entry name" value="MULTIDRUG RESISTANCE PROTEIN MDTB"/>
    <property type="match status" value="1"/>
</dbReference>
<feature type="transmembrane region" description="Helical" evidence="1">
    <location>
        <begin position="335"/>
        <end position="352"/>
    </location>
</feature>
<dbReference type="SUPFAM" id="SSF82714">
    <property type="entry name" value="Multidrug efflux transporter AcrB TolC docking domain, DN and DC subdomains"/>
    <property type="match status" value="2"/>
</dbReference>
<dbReference type="RefSeq" id="WP_276264075.1">
    <property type="nucleotide sequence ID" value="NZ_JARJLM010000099.1"/>
</dbReference>
<feature type="transmembrane region" description="Helical" evidence="1">
    <location>
        <begin position="12"/>
        <end position="30"/>
    </location>
</feature>
<comment type="caution">
    <text evidence="2">The sequence shown here is derived from an EMBL/GenBank/DDBJ whole genome shotgun (WGS) entry which is preliminary data.</text>
</comment>
<accession>A0ABT6AJ34</accession>
<feature type="transmembrane region" description="Helical" evidence="1">
    <location>
        <begin position="957"/>
        <end position="979"/>
    </location>
</feature>
<feature type="transmembrane region" description="Helical" evidence="1">
    <location>
        <begin position="359"/>
        <end position="382"/>
    </location>
</feature>
<dbReference type="PRINTS" id="PR00702">
    <property type="entry name" value="ACRIFLAVINRP"/>
</dbReference>
<feature type="transmembrane region" description="Helical" evidence="1">
    <location>
        <begin position="985"/>
        <end position="1010"/>
    </location>
</feature>
<reference evidence="2 3" key="1">
    <citation type="submission" date="2023-03" db="EMBL/GenBank/DDBJ databases">
        <title>Draft assemblies of triclosan tolerant bacteria isolated from returned activated sludge.</title>
        <authorList>
            <person name="Van Hamelsveld S."/>
        </authorList>
    </citation>
    <scope>NUCLEOTIDE SEQUENCE [LARGE SCALE GENOMIC DNA]</scope>
    <source>
        <strain evidence="2 3">GW210010_S58</strain>
    </source>
</reference>
<dbReference type="InterPro" id="IPR027463">
    <property type="entry name" value="AcrB_DN_DC_subdom"/>
</dbReference>
<sequence length="1018" mass="108329">MNFTAVFIRRPVLTTVLMAALVVFGAFSFFRLPVNELPNVEFPTISVEISLAGASPDTMANSVATPLERSFGAIQGLDSMSSTSSTGSTRIVLQFKLDRSVDAAAQDVQGALAQAARQLPPGIDAPQIRKANPSDAPIMHLALSSKTIGMAQLNQFAKDRVALRLQTVSGVGQIDINGAQRYAVRLYVDPQALAARKLGFDQLTAALQAGNSNQPTGTLDGAARTYTVRADGQLQDAAAFDRLVLAWRDGQPVRLADVGRAEDSVENLKTSAFVNDQRAIEINLKRQPGANTVAVTREAKKVVEEIRASLPGDARLDVLYDRGDYIQHSVSDVEFTLVISLVLVVAVIMLFLRNLSATLIVALVLPTSLVGTFGVMDLLGFSLNNVSLLALTLAVGLVVDDAIVVLENIVRHLEAGMTREEAAFKGAQEIGFTIVSITLSLAAVFLPIVFMGGIVGRLFSEFGVTMAVSVLLSGLVSLSLTPMLASRFMGTAKSDRFIFRWFESGFGRLQHGYRHSLAWAMSHGLLVLATSLAVVIGTCAAYVAVNKGFIPKVDSGKIDGNTRMAAGTPYADFLAQQQRVATIVRQNPNVAAVMSVVGSNGAVGASGRLLIGLKPLGERKDSADEVIQQVRQKAQAVRGMELLLRNPPAIEIGPGSSTALQYVLQSADSAALYAASDRFMQTLANLPQLQDVNTDLQLRNPEIRVDMLRDQAAALGISPAQVQDTLQSAYGGRKVGTISAATDQYPVILEVEKRFQSDVNALNSLYLTQSGASVGNEPVPLAAVARIGAGVGPVAVNHYGGLPSVALSFNTAPGVALGEAATTVNETARKELGAQVSGRFTGSARAFEDSLRDLPVLLLVTVILIYMILAVLYEHFIHPMTILTALPMAVFGALVMLWGTGEELNLFSFVGLILLVGLVKKNGIMMVDFALDLMRGKDKAKAADAMLEASVTRFRPIMMTTLAALLGTMPIALGIGAGAESRRALGIAVVGGLVFSQLLTLYITPVFFVAMEKLLARR</sequence>
<feature type="transmembrane region" description="Helical" evidence="1">
    <location>
        <begin position="388"/>
        <end position="410"/>
    </location>
</feature>
<feature type="transmembrane region" description="Helical" evidence="1">
    <location>
        <begin position="906"/>
        <end position="931"/>
    </location>
</feature>
<keyword evidence="1" id="KW-1133">Transmembrane helix</keyword>
<evidence type="ECO:0000256" key="1">
    <source>
        <dbReference type="SAM" id="Phobius"/>
    </source>
</evidence>
<keyword evidence="1" id="KW-0472">Membrane</keyword>
<feature type="transmembrane region" description="Helical" evidence="1">
    <location>
        <begin position="524"/>
        <end position="545"/>
    </location>
</feature>
<feature type="transmembrane region" description="Helical" evidence="1">
    <location>
        <begin position="430"/>
        <end position="456"/>
    </location>
</feature>
<gene>
    <name evidence="2" type="ORF">P3W85_05830</name>
</gene>
<dbReference type="PANTHER" id="PTHR32063">
    <property type="match status" value="1"/>
</dbReference>
<proteinExistence type="predicted"/>
<dbReference type="Gene3D" id="1.20.1640.10">
    <property type="entry name" value="Multidrug efflux transporter AcrB transmembrane domain"/>
    <property type="match status" value="2"/>
</dbReference>
<dbReference type="Pfam" id="PF00873">
    <property type="entry name" value="ACR_tran"/>
    <property type="match status" value="1"/>
</dbReference>
<keyword evidence="3" id="KW-1185">Reference proteome</keyword>